<evidence type="ECO:0000313" key="3">
    <source>
        <dbReference type="Proteomes" id="UP000634011"/>
    </source>
</evidence>
<dbReference type="RefSeq" id="WP_186914120.1">
    <property type="nucleotide sequence ID" value="NZ_JACOFV010000024.1"/>
</dbReference>
<name>A0A923KJF6_9BURK</name>
<evidence type="ECO:0000259" key="1">
    <source>
        <dbReference type="Pfam" id="PF00550"/>
    </source>
</evidence>
<proteinExistence type="predicted"/>
<dbReference type="Proteomes" id="UP000634011">
    <property type="component" value="Unassembled WGS sequence"/>
</dbReference>
<dbReference type="InterPro" id="IPR009081">
    <property type="entry name" value="PP-bd_ACP"/>
</dbReference>
<reference evidence="2" key="1">
    <citation type="submission" date="2020-08" db="EMBL/GenBank/DDBJ databases">
        <title>Novel species isolated from subtropical streams in China.</title>
        <authorList>
            <person name="Lu H."/>
        </authorList>
    </citation>
    <scope>NUCLEOTIDE SEQUENCE</scope>
    <source>
        <strain evidence="2">KACC 12607</strain>
    </source>
</reference>
<feature type="domain" description="Carrier" evidence="1">
    <location>
        <begin position="28"/>
        <end position="56"/>
    </location>
</feature>
<gene>
    <name evidence="2" type="ORF">H8K32_18905</name>
</gene>
<dbReference type="Pfam" id="PF00550">
    <property type="entry name" value="PP-binding"/>
    <property type="match status" value="1"/>
</dbReference>
<evidence type="ECO:0000313" key="2">
    <source>
        <dbReference type="EMBL" id="MBC3864177.1"/>
    </source>
</evidence>
<dbReference type="EMBL" id="JACOFV010000024">
    <property type="protein sequence ID" value="MBC3864177.1"/>
    <property type="molecule type" value="Genomic_DNA"/>
</dbReference>
<protein>
    <submittedName>
        <fullName evidence="2">Acyl carrier protein</fullName>
    </submittedName>
</protein>
<organism evidence="2 3">
    <name type="scientific">Undibacterium jejuense</name>
    <dbReference type="NCBI Taxonomy" id="1344949"/>
    <lineage>
        <taxon>Bacteria</taxon>
        <taxon>Pseudomonadati</taxon>
        <taxon>Pseudomonadota</taxon>
        <taxon>Betaproteobacteria</taxon>
        <taxon>Burkholderiales</taxon>
        <taxon>Oxalobacteraceae</taxon>
        <taxon>Undibacterium</taxon>
    </lineage>
</organism>
<comment type="caution">
    <text evidence="2">The sequence shown here is derived from an EMBL/GenBank/DDBJ whole genome shotgun (WGS) entry which is preliminary data.</text>
</comment>
<keyword evidence="3" id="KW-1185">Reference proteome</keyword>
<accession>A0A923KJF6</accession>
<sequence length="84" mass="9269">MNNLRANIIAAIEETADVRGANIVGAFVDETVLLDSGLDSLGFAILVARLEEELGYDPFVLMDEPVYPRTLGDFVAIYTKFYPK</sequence>
<dbReference type="AlphaFoldDB" id="A0A923KJF6"/>